<evidence type="ECO:0000256" key="1">
    <source>
        <dbReference type="SAM" id="MobiDB-lite"/>
    </source>
</evidence>
<dbReference type="Proteomes" id="UP000265520">
    <property type="component" value="Unassembled WGS sequence"/>
</dbReference>
<accession>A0A392RNL0</accession>
<dbReference type="EMBL" id="LXQA010249492">
    <property type="protein sequence ID" value="MCI37889.1"/>
    <property type="molecule type" value="Genomic_DNA"/>
</dbReference>
<organism evidence="2 3">
    <name type="scientific">Trifolium medium</name>
    <dbReference type="NCBI Taxonomy" id="97028"/>
    <lineage>
        <taxon>Eukaryota</taxon>
        <taxon>Viridiplantae</taxon>
        <taxon>Streptophyta</taxon>
        <taxon>Embryophyta</taxon>
        <taxon>Tracheophyta</taxon>
        <taxon>Spermatophyta</taxon>
        <taxon>Magnoliopsida</taxon>
        <taxon>eudicotyledons</taxon>
        <taxon>Gunneridae</taxon>
        <taxon>Pentapetalae</taxon>
        <taxon>rosids</taxon>
        <taxon>fabids</taxon>
        <taxon>Fabales</taxon>
        <taxon>Fabaceae</taxon>
        <taxon>Papilionoideae</taxon>
        <taxon>50 kb inversion clade</taxon>
        <taxon>NPAAA clade</taxon>
        <taxon>Hologalegina</taxon>
        <taxon>IRL clade</taxon>
        <taxon>Trifolieae</taxon>
        <taxon>Trifolium</taxon>
    </lineage>
</organism>
<dbReference type="AlphaFoldDB" id="A0A392RNL0"/>
<comment type="caution">
    <text evidence="2">The sequence shown here is derived from an EMBL/GenBank/DDBJ whole genome shotgun (WGS) entry which is preliminary data.</text>
</comment>
<feature type="region of interest" description="Disordered" evidence="1">
    <location>
        <begin position="1"/>
        <end position="22"/>
    </location>
</feature>
<keyword evidence="3" id="KW-1185">Reference proteome</keyword>
<sequence length="54" mass="5937">MASEATTKYRYKTSPSTGRVKIGGSDNARLRCCRAFSHSSVHSNVDSFLSILNK</sequence>
<evidence type="ECO:0000313" key="3">
    <source>
        <dbReference type="Proteomes" id="UP000265520"/>
    </source>
</evidence>
<name>A0A392RNL0_9FABA</name>
<feature type="non-terminal residue" evidence="2">
    <location>
        <position position="54"/>
    </location>
</feature>
<protein>
    <submittedName>
        <fullName evidence="2">Uncharacterized protein</fullName>
    </submittedName>
</protein>
<proteinExistence type="predicted"/>
<evidence type="ECO:0000313" key="2">
    <source>
        <dbReference type="EMBL" id="MCI37889.1"/>
    </source>
</evidence>
<reference evidence="2 3" key="1">
    <citation type="journal article" date="2018" name="Front. Plant Sci.">
        <title>Red Clover (Trifolium pratense) and Zigzag Clover (T. medium) - A Picture of Genomic Similarities and Differences.</title>
        <authorList>
            <person name="Dluhosova J."/>
            <person name="Istvanek J."/>
            <person name="Nedelnik J."/>
            <person name="Repkova J."/>
        </authorList>
    </citation>
    <scope>NUCLEOTIDE SEQUENCE [LARGE SCALE GENOMIC DNA]</scope>
    <source>
        <strain evidence="3">cv. 10/8</strain>
        <tissue evidence="2">Leaf</tissue>
    </source>
</reference>